<name>C4V2S8_9FIRM</name>
<dbReference type="EMBL" id="ACLA01000011">
    <property type="protein sequence ID" value="EEQ48870.1"/>
    <property type="molecule type" value="Genomic_DNA"/>
</dbReference>
<keyword evidence="2" id="KW-1185">Reference proteome</keyword>
<comment type="caution">
    <text evidence="1">The sequence shown here is derived from an EMBL/GenBank/DDBJ whole genome shotgun (WGS) entry which is preliminary data.</text>
</comment>
<sequence length="55" mass="6879">MIGQDHYKFCRGIKDHYWKYQTKRNEEWRYIQDDSVQDKILDFSLSYLGHSYDKE</sequence>
<dbReference type="STRING" id="638302.HMPREF0908_0898"/>
<dbReference type="HOGENOM" id="CLU_3029867_0_0_9"/>
<proteinExistence type="predicted"/>
<gene>
    <name evidence="1" type="ORF">HMPREF0908_0898</name>
</gene>
<evidence type="ECO:0000313" key="2">
    <source>
        <dbReference type="Proteomes" id="UP000005309"/>
    </source>
</evidence>
<dbReference type="Proteomes" id="UP000005309">
    <property type="component" value="Unassembled WGS sequence"/>
</dbReference>
<organism evidence="1 2">
    <name type="scientific">Selenomonas flueggei ATCC 43531</name>
    <dbReference type="NCBI Taxonomy" id="638302"/>
    <lineage>
        <taxon>Bacteria</taxon>
        <taxon>Bacillati</taxon>
        <taxon>Bacillota</taxon>
        <taxon>Negativicutes</taxon>
        <taxon>Selenomonadales</taxon>
        <taxon>Selenomonadaceae</taxon>
        <taxon>Selenomonas</taxon>
    </lineage>
</organism>
<dbReference type="AlphaFoldDB" id="C4V2S8"/>
<accession>C4V2S8</accession>
<evidence type="ECO:0000313" key="1">
    <source>
        <dbReference type="EMBL" id="EEQ48870.1"/>
    </source>
</evidence>
<protein>
    <submittedName>
        <fullName evidence="1">Uncharacterized protein</fullName>
    </submittedName>
</protein>
<reference evidence="1 2" key="1">
    <citation type="submission" date="2009-04" db="EMBL/GenBank/DDBJ databases">
        <authorList>
            <person name="Qin X."/>
            <person name="Bachman B."/>
            <person name="Battles P."/>
            <person name="Bell A."/>
            <person name="Bess C."/>
            <person name="Bickham C."/>
            <person name="Chaboub L."/>
            <person name="Chen D."/>
            <person name="Coyle M."/>
            <person name="Deiros D.R."/>
            <person name="Dinh H."/>
            <person name="Forbes L."/>
            <person name="Fowler G."/>
            <person name="Francisco L."/>
            <person name="Fu Q."/>
            <person name="Gubbala S."/>
            <person name="Hale W."/>
            <person name="Han Y."/>
            <person name="Hemphill L."/>
            <person name="Highlander S.K."/>
            <person name="Hirani K."/>
            <person name="Hogues M."/>
            <person name="Jackson L."/>
            <person name="Jakkamsetti A."/>
            <person name="Javaid M."/>
            <person name="Jiang H."/>
            <person name="Korchina V."/>
            <person name="Kovar C."/>
            <person name="Lara F."/>
            <person name="Lee S."/>
            <person name="Mata R."/>
            <person name="Mathew T."/>
            <person name="Moen C."/>
            <person name="Morales K."/>
            <person name="Munidasa M."/>
            <person name="Nazareth L."/>
            <person name="Ngo R."/>
            <person name="Nguyen L."/>
            <person name="Okwuonu G."/>
            <person name="Ongeri F."/>
            <person name="Patil S."/>
            <person name="Petrosino J."/>
            <person name="Pham C."/>
            <person name="Pham P."/>
            <person name="Pu L.-L."/>
            <person name="Puazo M."/>
            <person name="Raj R."/>
            <person name="Reid J."/>
            <person name="Rouhana J."/>
            <person name="Saada N."/>
            <person name="Shang Y."/>
            <person name="Simmons D."/>
            <person name="Thornton R."/>
            <person name="Warren J."/>
            <person name="Weissenberger G."/>
            <person name="Zhang J."/>
            <person name="Zhang L."/>
            <person name="Zhou C."/>
            <person name="Zhu D."/>
            <person name="Muzny D."/>
            <person name="Worley K."/>
            <person name="Gibbs R."/>
        </authorList>
    </citation>
    <scope>NUCLEOTIDE SEQUENCE [LARGE SCALE GENOMIC DNA]</scope>
    <source>
        <strain evidence="1 2">ATCC 43531</strain>
    </source>
</reference>